<dbReference type="VEuPathDB" id="CryptoDB:cand_032300"/>
<feature type="compositionally biased region" description="Basic residues" evidence="6">
    <location>
        <begin position="1659"/>
        <end position="1668"/>
    </location>
</feature>
<dbReference type="InterPro" id="IPR013083">
    <property type="entry name" value="Znf_RING/FYVE/PHD"/>
</dbReference>
<dbReference type="GeneID" id="92367414"/>
<evidence type="ECO:0000256" key="6">
    <source>
        <dbReference type="SAM" id="MobiDB-lite"/>
    </source>
</evidence>
<protein>
    <submittedName>
        <fullName evidence="8">PHD-finger domain-containing protein</fullName>
    </submittedName>
</protein>
<feature type="compositionally biased region" description="Basic residues" evidence="6">
    <location>
        <begin position="748"/>
        <end position="758"/>
    </location>
</feature>
<evidence type="ECO:0000256" key="4">
    <source>
        <dbReference type="PROSITE-ProRule" id="PRU00146"/>
    </source>
</evidence>
<keyword evidence="1" id="KW-0479">Metal-binding</keyword>
<dbReference type="Gene3D" id="3.30.40.10">
    <property type="entry name" value="Zinc/RING finger domain, C3HC4 (zinc finger)"/>
    <property type="match status" value="1"/>
</dbReference>
<sequence>MLQSSGKLRKSVRIEPSTYQAWVAPFFIESGIFNSMKVSFEKVLDHGDVHEYVPKTLRSLKYILRNMETDFNSLSEECLLEYVSYSASQSSKQDDASVTIPSPEELLTKRDFPDSKPSKKRKYELLKTTDSSLMGTCDKTILAEGYSSVGICEPVDFTSMKTMSYGKLRELAFAQQVLLSHIDSWRLSVADILYSTLKNKWTLKEAVDLLEEGNMLLNIVNLPEYYELMVVIERTRQFDDKVRQTFGLLPSETLKNRYHKIRTSLRPSITELEKLLKEAQSCLLEGECIGFLHYQMSQLKSWKLTVQAAIDEKNLDKCKDSIKDKDEISIEVPGAEDLAEQIAASNWIEKVERALNRPMRLNVAENLLNEAAAKYLDEKKVVAKKQLIARVCRARSWLETVLSPPFIYNLVKVLKSAPLNDISDDIKVQLTKAREELEAFEKIEEEHKNREFTNTTDIESLNEHLSKPKLPTPSEFEQVWLESSSLKMTIPIMRYMEPIYQRWRKWLKKYRRVLDGVCTFMESQLVLEEAQYTLCEYLDMNEYVPILLKKVGETEEWLKSSREFLQKITDLQIGRDVEQVTSNIWSTIGAIKKGDDLSRDEIQDLIDDFSTSRLKKPSLEQLKVLIDRGHDLTIYDNNLQELYSSLEYCDKWTKRAKEILRGPRESTLTTNAIASLLLDCRNIQVCSETEITLISELKFSVWKLDVRNLSCPVEDFKLEDLQRSLDSFLFHIELNKSNFWMNKNPAKSVKKKRNRRNRKTDNDNDNEKLNIDEGIENFGFVNTQNSPLHAVEDTEITENTSAKLKNDFDQTKINNSNIKVKPLINSEENSVPLDEKLNFGEYLEADIEEEELCGDSIKVENTEDLIDLGFNQVHISELTTRDWSEISRLDELQFFYKLRDIAAYWESEALKLANTEHKIPVNKWQGLLKNLENRPVRMYRIEAKICEYLEEQEKVRNLLVYGDPEFNEAMQLPHPQSLFYSFDKLVKIKENIDKLPVAIDEWDKWLIHLEKMQEIDKSSILKFPYLELYKYKVDDNSSEISGPVTSLPEFTKNIDENFHSRQFCSLVEVKKHLEDLEFDMSWGFLNIEYPEKLLCSLPATRYLIYDMNLTLYWIEVVTNPDTCKSLDEWKELLNKGKNLRIMDELVMIRFENQLLESEKWLELYNMLLHTKSSQARNGTSLRSRRQRVSNVTSKVPVKISLANAKKLVKTSYGLGEKLLQFRNLKSDVKLATNLKSESIKLLIDSYQERRTNKFSAIYKKHLKIRNKKDLENTSKDYLSQKENLYNEVLELACLTKRMTCTLADCSSQFILIDTTSYLQDELLLREINHKMLSLLLIDEYPYFTSNNINQVKYEPPEVVAGLNLTSRSGLPISSLSDAVDLLSRIDKQNLLVLSCSDTHSDETDEITSAEDTSTQCVDMSDGDLATLEELRESFNEHSSSEVSDLSHETLSLIHQKESPYVDSFLARSLQESVNKAKRWLELYKSFNFVRTTLSDNRTIKLGQMSVARNCIPESIVTLLPSLFSELFSSSNTKLQLIWSSLFEKYDNLVFDDSPQFDFHDTIEKFKKDHISKSHGQDTGIEYNVSLWLNLSYYMKSMERGNQIPDFDKEFYELFCSKIYSSTISHIQHLYPDFNSCLMNEQTQQLSNNSSGITVGTGNTHKRQKRNKSTHGDELKGHGVSLSYQDILNLKERHIPTLQDAILLLYFAKKTVTLGIPELDKLCGVVENIILWNFLIYKKFPHLRYVSNNGLNKGLGSKVPSSLIHCKKEPWEHSLLFKISNVDIVEDFGSKNTTDIKKEEYLVNIEEIKGFPVKSSSEIVESNEDSLDISNFGNNIQKMNSFLNIWDTSQQSNFLANSESGQTVNLDTLIELIEACDHLPFQIPLKARLVGIFLDTLSWCLDAREAILLLPKNTLVRPWEDIVGDFRELKYQCFESERIFESSILYMNTSDISDSETLDLWDNFSNKLALDNIEDVEQTISSETIQSYGDGYLNGRLEDSNKEEHLIDYSKKRFSRPRGRPKRPANGNMKKISTLVHSDEEISTSSLSKDKFSHEVCGRSLEESEIFPKSFFLWLKKNPNTTFTIEDFMAATLRQDTDKLRSQNKSGSATLSNSHSIRRTLQGWRNGYFFSLRKKDPEINVITDRNVDYSLYIQQVGMLDPNCYPKFHEYMNNSLIVYFIVCMELYRSIQRTPADLCSICASFGDESLSSSSSSSWIACDECNRWYHQTCVGFIPLLKPTDGNEDQNLRSSKEFITESEDTEIETENNLTSSININISWVCPLCNLRAISPNKVTPIIVFLKNSENLLLNHNSIYTFNSVSVTERRAKEWSVEREVPKFERFLELLKESWTGSTRLINLYERNMILNRVALLMLWMRDFYTKTRWRCFKNSLFDWSLFVDILNENKGTKLPSETENEPDFDLKQAEYDTPSKNGIKLEDKFSLEEYIGESCEVESSIDLVDIEDITDEVQTDIRQTRNRSRRARISISAKQLLNPKIRPTSQAPKKGCKRKITLKGSSKTSVTTPSSNYEVTKSSIKITTQVDIQQLIYGKELNTFIPDEKDKEIQINMRKLANPRTISEYRDLAVLYITGLLIGIQGIVELQWSFEILRYLTFLINDFTQYSCTLAASRNMKIQHDIALLNSPFAKQRLTWDHFYDILSYYSPKFPIIIPESKKLLLIIPKLKQYREKCKDIVLMIREIVKYPDRINQNPEISYSSKLEDSTSTYTSLCSDNILEELKYNVLGKSQLETLYRNLISSGVVIPEERTIRQILLTYALEPVLITFSNQLNSIKTNPVHPKPLYSSLSMVYKQIQEWKREDLYLLETYGIRILPLEFYNKEDTNSQISVSLQIESNQFVSRLEKFLKYTKDIESAMKICGHWNEKYKNMLSLSTEEEEFAEEPLDLFGNSKCGGRCDFEKCVELLKDGLNLPCIYPLVYTLGNMLASIESYEDWVDQVYMNFSNSNISPTNNNASPNASSPQTLYPKFENHQIMVSIKEYLMNLPIEKKDLLVKLDNMQSNLDRFIQLITNQTSIWKQQTNPESIITQLQSIKDEAIQNVPILVGNLPELRELVNNLPDFGSPHHNLLLRTQFLMALQCPIAKIRKPLSPFPTISETNINDSTFKQTSKWSTGTPPTPEILDKNQHQDVILYNTKRRYKKNSDRGNVFHPQGPFLPLTQPIMPWQSISNSCNSPTPRLPRND</sequence>
<dbReference type="InterPro" id="IPR019787">
    <property type="entry name" value="Znf_PHD-finger"/>
</dbReference>
<keyword evidence="5" id="KW-0175">Coiled coil</keyword>
<evidence type="ECO:0000256" key="2">
    <source>
        <dbReference type="ARBA" id="ARBA00022771"/>
    </source>
</evidence>
<keyword evidence="9" id="KW-1185">Reference proteome</keyword>
<dbReference type="OrthoDB" id="340442at2759"/>
<feature type="compositionally biased region" description="Basic residues" evidence="6">
    <location>
        <begin position="2012"/>
        <end position="2022"/>
    </location>
</feature>
<keyword evidence="2 4" id="KW-0863">Zinc-finger</keyword>
<proteinExistence type="predicted"/>
<accession>A0A1J4MF94</accession>
<dbReference type="InterPro" id="IPR001965">
    <property type="entry name" value="Znf_PHD"/>
</dbReference>
<feature type="region of interest" description="Disordered" evidence="6">
    <location>
        <begin position="2012"/>
        <end position="2034"/>
    </location>
</feature>
<evidence type="ECO:0000259" key="7">
    <source>
        <dbReference type="PROSITE" id="PS50016"/>
    </source>
</evidence>
<evidence type="ECO:0000256" key="5">
    <source>
        <dbReference type="SAM" id="Coils"/>
    </source>
</evidence>
<dbReference type="Pfam" id="PF08429">
    <property type="entry name" value="PLU-1"/>
    <property type="match status" value="1"/>
</dbReference>
<feature type="domain" description="PHD-type" evidence="7">
    <location>
        <begin position="2193"/>
        <end position="2286"/>
    </location>
</feature>
<evidence type="ECO:0000313" key="8">
    <source>
        <dbReference type="EMBL" id="OII71517.1"/>
    </source>
</evidence>
<feature type="region of interest" description="Disordered" evidence="6">
    <location>
        <begin position="1648"/>
        <end position="1676"/>
    </location>
</feature>
<evidence type="ECO:0000313" key="9">
    <source>
        <dbReference type="Proteomes" id="UP000186804"/>
    </source>
</evidence>
<dbReference type="RefSeq" id="XP_067066707.1">
    <property type="nucleotide sequence ID" value="XM_067213456.1"/>
</dbReference>
<gene>
    <name evidence="8" type="ORF">cand_032300</name>
</gene>
<feature type="compositionally biased region" description="Basic and acidic residues" evidence="6">
    <location>
        <begin position="759"/>
        <end position="768"/>
    </location>
</feature>
<dbReference type="GO" id="GO:0008270">
    <property type="term" value="F:zinc ion binding"/>
    <property type="evidence" value="ECO:0007669"/>
    <property type="project" value="UniProtKB-KW"/>
</dbReference>
<organism evidence="8 9">
    <name type="scientific">Cryptosporidium andersoni</name>
    <dbReference type="NCBI Taxonomy" id="117008"/>
    <lineage>
        <taxon>Eukaryota</taxon>
        <taxon>Sar</taxon>
        <taxon>Alveolata</taxon>
        <taxon>Apicomplexa</taxon>
        <taxon>Conoidasida</taxon>
        <taxon>Coccidia</taxon>
        <taxon>Eucoccidiorida</taxon>
        <taxon>Eimeriorina</taxon>
        <taxon>Cryptosporidiidae</taxon>
        <taxon>Cryptosporidium</taxon>
    </lineage>
</organism>
<reference evidence="8 9" key="1">
    <citation type="submission" date="2016-10" db="EMBL/GenBank/DDBJ databases">
        <title>Reductive evolution of mitochondrial metabolism and differential evolution of invasion-related proteins in Cryptosporidium.</title>
        <authorList>
            <person name="Liu S."/>
            <person name="Roellig D.M."/>
            <person name="Guo Y."/>
            <person name="Li N."/>
            <person name="Frace M.A."/>
            <person name="Tang K."/>
            <person name="Zhang L."/>
            <person name="Feng Y."/>
            <person name="Xiao L."/>
        </authorList>
    </citation>
    <scope>NUCLEOTIDE SEQUENCE [LARGE SCALE GENOMIC DNA]</scope>
    <source>
        <strain evidence="8">30847</strain>
    </source>
</reference>
<dbReference type="EMBL" id="LRBS01000121">
    <property type="protein sequence ID" value="OII71517.1"/>
    <property type="molecule type" value="Genomic_DNA"/>
</dbReference>
<dbReference type="SMART" id="SM00249">
    <property type="entry name" value="PHD"/>
    <property type="match status" value="1"/>
</dbReference>
<feature type="region of interest" description="Disordered" evidence="6">
    <location>
        <begin position="745"/>
        <end position="768"/>
    </location>
</feature>
<dbReference type="InterPro" id="IPR011011">
    <property type="entry name" value="Znf_FYVE_PHD"/>
</dbReference>
<dbReference type="Pfam" id="PF00628">
    <property type="entry name" value="PHD"/>
    <property type="match status" value="1"/>
</dbReference>
<dbReference type="SUPFAM" id="SSF57903">
    <property type="entry name" value="FYVE/PHD zinc finger"/>
    <property type="match status" value="1"/>
</dbReference>
<dbReference type="CDD" id="cd15517">
    <property type="entry name" value="PHD_TCF19_like"/>
    <property type="match status" value="1"/>
</dbReference>
<dbReference type="InterPro" id="IPR013637">
    <property type="entry name" value="Lys_sp_deMease-like_dom"/>
</dbReference>
<feature type="coiled-coil region" evidence="5">
    <location>
        <begin position="423"/>
        <end position="450"/>
    </location>
</feature>
<dbReference type="Proteomes" id="UP000186804">
    <property type="component" value="Unassembled WGS sequence"/>
</dbReference>
<name>A0A1J4MF94_9CRYT</name>
<keyword evidence="3" id="KW-0862">Zinc</keyword>
<evidence type="ECO:0000256" key="3">
    <source>
        <dbReference type="ARBA" id="ARBA00022833"/>
    </source>
</evidence>
<evidence type="ECO:0000256" key="1">
    <source>
        <dbReference type="ARBA" id="ARBA00022723"/>
    </source>
</evidence>
<dbReference type="PROSITE" id="PS50016">
    <property type="entry name" value="ZF_PHD_2"/>
    <property type="match status" value="1"/>
</dbReference>
<comment type="caution">
    <text evidence="8">The sequence shown here is derived from an EMBL/GenBank/DDBJ whole genome shotgun (WGS) entry which is preliminary data.</text>
</comment>
<feature type="compositionally biased region" description="Polar residues" evidence="6">
    <location>
        <begin position="1648"/>
        <end position="1658"/>
    </location>
</feature>